<evidence type="ECO:0000313" key="7">
    <source>
        <dbReference type="RefSeq" id="XP_031556207.1"/>
    </source>
</evidence>
<dbReference type="InParanoid" id="A0A6P8HUA9"/>
<dbReference type="Proteomes" id="UP000515163">
    <property type="component" value="Unplaced"/>
</dbReference>
<dbReference type="GO" id="GO:0006457">
    <property type="term" value="P:protein folding"/>
    <property type="evidence" value="ECO:0007669"/>
    <property type="project" value="TreeGrafter"/>
</dbReference>
<dbReference type="InterPro" id="IPR024158">
    <property type="entry name" value="Mt_import_TIM15"/>
</dbReference>
<feature type="domain" description="DNL-type" evidence="5">
    <location>
        <begin position="59"/>
        <end position="150"/>
    </location>
</feature>
<evidence type="ECO:0000259" key="5">
    <source>
        <dbReference type="PROSITE" id="PS51501"/>
    </source>
</evidence>
<dbReference type="GO" id="GO:0030150">
    <property type="term" value="P:protein import into mitochondrial matrix"/>
    <property type="evidence" value="ECO:0007669"/>
    <property type="project" value="TreeGrafter"/>
</dbReference>
<dbReference type="RefSeq" id="XP_031556207.1">
    <property type="nucleotide sequence ID" value="XM_031700347.1"/>
</dbReference>
<dbReference type="GO" id="GO:0008270">
    <property type="term" value="F:zinc ion binding"/>
    <property type="evidence" value="ECO:0007669"/>
    <property type="project" value="UniProtKB-KW"/>
</dbReference>
<dbReference type="InterPro" id="IPR007853">
    <property type="entry name" value="Znf_DNL-typ"/>
</dbReference>
<dbReference type="Pfam" id="PF05180">
    <property type="entry name" value="zf-DNL"/>
    <property type="match status" value="1"/>
</dbReference>
<evidence type="ECO:0000256" key="2">
    <source>
        <dbReference type="ARBA" id="ARBA00022771"/>
    </source>
</evidence>
<dbReference type="PANTHER" id="PTHR20922">
    <property type="entry name" value="DNL-TYPE ZINC FINGER PROTEIN"/>
    <property type="match status" value="1"/>
</dbReference>
<dbReference type="KEGG" id="aten:116292976"/>
<dbReference type="PROSITE" id="PS51501">
    <property type="entry name" value="ZF_DNL"/>
    <property type="match status" value="1"/>
</dbReference>
<keyword evidence="3" id="KW-0862">Zinc</keyword>
<accession>A0A6P8HUA9</accession>
<keyword evidence="6" id="KW-1185">Reference proteome</keyword>
<dbReference type="OrthoDB" id="512667at2759"/>
<dbReference type="GeneID" id="116292976"/>
<evidence type="ECO:0000313" key="6">
    <source>
        <dbReference type="Proteomes" id="UP000515163"/>
    </source>
</evidence>
<name>A0A6P8HUA9_ACTTE</name>
<protein>
    <submittedName>
        <fullName evidence="7">DNL-type zinc finger protein-like</fullName>
    </submittedName>
</protein>
<keyword evidence="1" id="KW-0479">Metal-binding</keyword>
<keyword evidence="2 4" id="KW-0863">Zinc-finger</keyword>
<organism evidence="6 7">
    <name type="scientific">Actinia tenebrosa</name>
    <name type="common">Australian red waratah sea anemone</name>
    <dbReference type="NCBI Taxonomy" id="6105"/>
    <lineage>
        <taxon>Eukaryota</taxon>
        <taxon>Metazoa</taxon>
        <taxon>Cnidaria</taxon>
        <taxon>Anthozoa</taxon>
        <taxon>Hexacorallia</taxon>
        <taxon>Actiniaria</taxon>
        <taxon>Actiniidae</taxon>
        <taxon>Actinia</taxon>
    </lineage>
</organism>
<dbReference type="GO" id="GO:0050821">
    <property type="term" value="P:protein stabilization"/>
    <property type="evidence" value="ECO:0007669"/>
    <property type="project" value="TreeGrafter"/>
</dbReference>
<reference evidence="7" key="1">
    <citation type="submission" date="2025-08" db="UniProtKB">
        <authorList>
            <consortium name="RefSeq"/>
        </authorList>
    </citation>
    <scope>IDENTIFICATION</scope>
    <source>
        <tissue evidence="7">Tentacle</tissue>
    </source>
</reference>
<proteinExistence type="predicted"/>
<gene>
    <name evidence="7" type="primary">LOC116292976</name>
</gene>
<evidence type="ECO:0000256" key="3">
    <source>
        <dbReference type="ARBA" id="ARBA00022833"/>
    </source>
</evidence>
<sequence>MAASRVRVTCRMLSHKLVTPQFLPKKTIFYKSPMTKVTSSSYSANFKRFFCENAALGKMDVEKFHLIYTCKVCNTRSKKTISKQAYTKGVVIVKCPGCENNHLIADNLRWFYNEKRNIEDILAEKGETVKKQVSDDCTSEILLNNESKQE</sequence>
<dbReference type="FunCoup" id="A0A6P8HUA9">
    <property type="interactions" value="620"/>
</dbReference>
<dbReference type="GO" id="GO:0005739">
    <property type="term" value="C:mitochondrion"/>
    <property type="evidence" value="ECO:0007669"/>
    <property type="project" value="TreeGrafter"/>
</dbReference>
<dbReference type="AlphaFoldDB" id="A0A6P8HUA9"/>
<dbReference type="PANTHER" id="PTHR20922:SF13">
    <property type="entry name" value="DNL-TYPE ZINC FINGER PROTEIN"/>
    <property type="match status" value="1"/>
</dbReference>
<evidence type="ECO:0000256" key="1">
    <source>
        <dbReference type="ARBA" id="ARBA00022723"/>
    </source>
</evidence>
<dbReference type="GO" id="GO:0051087">
    <property type="term" value="F:protein-folding chaperone binding"/>
    <property type="evidence" value="ECO:0007669"/>
    <property type="project" value="TreeGrafter"/>
</dbReference>
<evidence type="ECO:0000256" key="4">
    <source>
        <dbReference type="PROSITE-ProRule" id="PRU00834"/>
    </source>
</evidence>